<dbReference type="InterPro" id="IPR003597">
    <property type="entry name" value="Ig_C1-set"/>
</dbReference>
<proteinExistence type="inferred from homology"/>
<feature type="transmembrane region" description="Helical" evidence="4">
    <location>
        <begin position="317"/>
        <end position="340"/>
    </location>
</feature>
<gene>
    <name evidence="7" type="ORF">AMELA_G00242800</name>
</gene>
<comment type="similarity">
    <text evidence="2">Belongs to the MHC class I family.</text>
</comment>
<dbReference type="GO" id="GO:0006955">
    <property type="term" value="P:immune response"/>
    <property type="evidence" value="ECO:0007669"/>
    <property type="project" value="TreeGrafter"/>
</dbReference>
<keyword evidence="4" id="KW-0812">Transmembrane</keyword>
<dbReference type="InterPro" id="IPR001039">
    <property type="entry name" value="MHC_I_a_a1/a2"/>
</dbReference>
<dbReference type="PANTHER" id="PTHR16675:SF237">
    <property type="entry name" value="MHC CLASS I ANTIGEN TRANSCRIPT VARIANT 1-RELATED"/>
    <property type="match status" value="1"/>
</dbReference>
<dbReference type="CDD" id="cd07698">
    <property type="entry name" value="IgC1_MHC_I_alpha3"/>
    <property type="match status" value="1"/>
</dbReference>
<evidence type="ECO:0000256" key="5">
    <source>
        <dbReference type="SAM" id="SignalP"/>
    </source>
</evidence>
<dbReference type="AlphaFoldDB" id="A0A7J5ZVV2"/>
<organism evidence="7 8">
    <name type="scientific">Ameiurus melas</name>
    <name type="common">Black bullhead</name>
    <name type="synonym">Silurus melas</name>
    <dbReference type="NCBI Taxonomy" id="219545"/>
    <lineage>
        <taxon>Eukaryota</taxon>
        <taxon>Metazoa</taxon>
        <taxon>Chordata</taxon>
        <taxon>Craniata</taxon>
        <taxon>Vertebrata</taxon>
        <taxon>Euteleostomi</taxon>
        <taxon>Actinopterygii</taxon>
        <taxon>Neopterygii</taxon>
        <taxon>Teleostei</taxon>
        <taxon>Ostariophysi</taxon>
        <taxon>Siluriformes</taxon>
        <taxon>Ictaluridae</taxon>
        <taxon>Ameiurus</taxon>
    </lineage>
</organism>
<dbReference type="InterPro" id="IPR007110">
    <property type="entry name" value="Ig-like_dom"/>
</dbReference>
<dbReference type="Pfam" id="PF00129">
    <property type="entry name" value="MHC_I"/>
    <property type="match status" value="1"/>
</dbReference>
<sequence>MRDWIRSDGEMARCSEVLKVLIFLTCSLHLSSSVTHSLQYVYTGVTPGINFPEFTALGQVDGQQFDYYDSKIRRETPKTEWIQKINADDPDYWNRETQNLQGWQEMFKANMATAMQRFNQTAGVHTVQFMYGCERDDDGTTRGYRQDSYDGEDFISLDLESLTWIAPTPQALITKNKWDNTGNNNHWKNYLEKECIEWLQKYVGYGRDTLERKVPPTALVFQKHSSPEVVCHATGFFPKTVMITWQKDGEDVYEDVDLGETLPNQDGSFQKRSILTVSAEDLQKHTYTCVIQHSSLEKEIVLPEEDIRILNPGGAPIGIIVGAVVVLLVLVAVVAGIVVWKKKNSGFKPVPPKPDSEGDSSSNNS</sequence>
<dbReference type="Gene3D" id="2.60.40.10">
    <property type="entry name" value="Immunoglobulins"/>
    <property type="match status" value="1"/>
</dbReference>
<keyword evidence="1" id="KW-0325">Glycoprotein</keyword>
<feature type="chain" id="PRO_5029531440" description="Ig-like domain-containing protein" evidence="5">
    <location>
        <begin position="34"/>
        <end position="365"/>
    </location>
</feature>
<dbReference type="PROSITE" id="PS50835">
    <property type="entry name" value="IG_LIKE"/>
    <property type="match status" value="1"/>
</dbReference>
<keyword evidence="8" id="KW-1185">Reference proteome</keyword>
<dbReference type="InterPro" id="IPR011162">
    <property type="entry name" value="MHC_I/II-like_Ag-recog"/>
</dbReference>
<dbReference type="Proteomes" id="UP000593565">
    <property type="component" value="Unassembled WGS sequence"/>
</dbReference>
<keyword evidence="4" id="KW-1133">Transmembrane helix</keyword>
<dbReference type="PANTHER" id="PTHR16675">
    <property type="entry name" value="MHC CLASS I-RELATED"/>
    <property type="match status" value="1"/>
</dbReference>
<dbReference type="InterPro" id="IPR013783">
    <property type="entry name" value="Ig-like_fold"/>
</dbReference>
<dbReference type="SUPFAM" id="SSF48726">
    <property type="entry name" value="Immunoglobulin"/>
    <property type="match status" value="1"/>
</dbReference>
<evidence type="ECO:0000313" key="7">
    <source>
        <dbReference type="EMBL" id="KAF4074755.1"/>
    </source>
</evidence>
<reference evidence="7 8" key="1">
    <citation type="submission" date="2020-02" db="EMBL/GenBank/DDBJ databases">
        <title>A chromosome-scale genome assembly of the black bullhead catfish (Ameiurus melas).</title>
        <authorList>
            <person name="Wen M."/>
            <person name="Zham M."/>
            <person name="Cabau C."/>
            <person name="Klopp C."/>
            <person name="Donnadieu C."/>
            <person name="Roques C."/>
            <person name="Bouchez O."/>
            <person name="Lampietro C."/>
            <person name="Jouanno E."/>
            <person name="Herpin A."/>
            <person name="Louis A."/>
            <person name="Berthelot C."/>
            <person name="Parey E."/>
            <person name="Roest-Crollius H."/>
            <person name="Braasch I."/>
            <person name="Postlethwait J."/>
            <person name="Robinson-Rechavi M."/>
            <person name="Echchiki A."/>
            <person name="Begum T."/>
            <person name="Montfort J."/>
            <person name="Schartl M."/>
            <person name="Bobe J."/>
            <person name="Guiguen Y."/>
        </authorList>
    </citation>
    <scope>NUCLEOTIDE SEQUENCE [LARGE SCALE GENOMIC DNA]</scope>
    <source>
        <strain evidence="7">M_S1</strain>
        <tissue evidence="7">Blood</tissue>
    </source>
</reference>
<evidence type="ECO:0000259" key="6">
    <source>
        <dbReference type="PROSITE" id="PS50835"/>
    </source>
</evidence>
<dbReference type="SMART" id="SM00407">
    <property type="entry name" value="IGc1"/>
    <property type="match status" value="1"/>
</dbReference>
<dbReference type="FunFam" id="3.30.500.10:FF:000001">
    <property type="entry name" value="H-2 class I histocompatibility antigen, alpha chain"/>
    <property type="match status" value="1"/>
</dbReference>
<accession>A0A7J5ZVV2</accession>
<feature type="signal peptide" evidence="5">
    <location>
        <begin position="1"/>
        <end position="33"/>
    </location>
</feature>
<protein>
    <recommendedName>
        <fullName evidence="6">Ig-like domain-containing protein</fullName>
    </recommendedName>
</protein>
<evidence type="ECO:0000256" key="1">
    <source>
        <dbReference type="ARBA" id="ARBA00023180"/>
    </source>
</evidence>
<evidence type="ECO:0000256" key="3">
    <source>
        <dbReference type="SAM" id="MobiDB-lite"/>
    </source>
</evidence>
<evidence type="ECO:0000256" key="2">
    <source>
        <dbReference type="RuleBase" id="RU004439"/>
    </source>
</evidence>
<evidence type="ECO:0000313" key="8">
    <source>
        <dbReference type="Proteomes" id="UP000593565"/>
    </source>
</evidence>
<dbReference type="InterPro" id="IPR036179">
    <property type="entry name" value="Ig-like_dom_sf"/>
</dbReference>
<comment type="caution">
    <text evidence="7">The sequence shown here is derived from an EMBL/GenBank/DDBJ whole genome shotgun (WGS) entry which is preliminary data.</text>
</comment>
<dbReference type="GO" id="GO:0009897">
    <property type="term" value="C:external side of plasma membrane"/>
    <property type="evidence" value="ECO:0007669"/>
    <property type="project" value="TreeGrafter"/>
</dbReference>
<dbReference type="InterPro" id="IPR011161">
    <property type="entry name" value="MHC_I-like_Ag-recog"/>
</dbReference>
<dbReference type="SUPFAM" id="SSF54452">
    <property type="entry name" value="MHC antigen-recognition domain"/>
    <property type="match status" value="1"/>
</dbReference>
<feature type="domain" description="Ig-like" evidence="6">
    <location>
        <begin position="215"/>
        <end position="301"/>
    </location>
</feature>
<feature type="region of interest" description="Disordered" evidence="3">
    <location>
        <begin position="345"/>
        <end position="365"/>
    </location>
</feature>
<dbReference type="Gene3D" id="3.30.500.10">
    <property type="entry name" value="MHC class I-like antigen recognition-like"/>
    <property type="match status" value="1"/>
</dbReference>
<keyword evidence="5" id="KW-0732">Signal</keyword>
<name>A0A7J5ZVV2_AMEME</name>
<dbReference type="InterPro" id="IPR050208">
    <property type="entry name" value="MHC_class-I_related"/>
</dbReference>
<dbReference type="InterPro" id="IPR037055">
    <property type="entry name" value="MHC_I-like_Ag-recog_sf"/>
</dbReference>
<dbReference type="PRINTS" id="PR01638">
    <property type="entry name" value="MHCCLASSI"/>
</dbReference>
<dbReference type="GO" id="GO:0005615">
    <property type="term" value="C:extracellular space"/>
    <property type="evidence" value="ECO:0007669"/>
    <property type="project" value="TreeGrafter"/>
</dbReference>
<evidence type="ECO:0000256" key="4">
    <source>
        <dbReference type="SAM" id="Phobius"/>
    </source>
</evidence>
<keyword evidence="4" id="KW-0472">Membrane</keyword>
<dbReference type="EMBL" id="JAAGNN010000022">
    <property type="protein sequence ID" value="KAF4074755.1"/>
    <property type="molecule type" value="Genomic_DNA"/>
</dbReference>
<dbReference type="Pfam" id="PF07654">
    <property type="entry name" value="C1-set"/>
    <property type="match status" value="1"/>
</dbReference>